<dbReference type="Proteomes" id="UP000247689">
    <property type="component" value="Unassembled WGS sequence"/>
</dbReference>
<gene>
    <name evidence="6" type="ORF">DL796_05635</name>
</gene>
<evidence type="ECO:0000313" key="6">
    <source>
        <dbReference type="EMBL" id="PXF62933.1"/>
    </source>
</evidence>
<dbReference type="InterPro" id="IPR017806">
    <property type="entry name" value="EgtB"/>
</dbReference>
<feature type="domain" description="Sulfatase-modifying factor enzyme-like" evidence="4">
    <location>
        <begin position="218"/>
        <end position="342"/>
    </location>
</feature>
<keyword evidence="7" id="KW-1185">Reference proteome</keyword>
<organism evidence="6 7">
    <name type="scientific">Kangiella spongicola</name>
    <dbReference type="NCBI Taxonomy" id="796379"/>
    <lineage>
        <taxon>Bacteria</taxon>
        <taxon>Pseudomonadati</taxon>
        <taxon>Pseudomonadota</taxon>
        <taxon>Gammaproteobacteria</taxon>
        <taxon>Kangiellales</taxon>
        <taxon>Kangiellaceae</taxon>
        <taxon>Kangiella</taxon>
    </lineage>
</organism>
<accession>A0A318D290</accession>
<dbReference type="AlphaFoldDB" id="A0A318D290"/>
<evidence type="ECO:0000256" key="1">
    <source>
        <dbReference type="ARBA" id="ARBA00023002"/>
    </source>
</evidence>
<dbReference type="GO" id="GO:0052699">
    <property type="term" value="P:ergothioneine biosynthetic process"/>
    <property type="evidence" value="ECO:0007669"/>
    <property type="project" value="InterPro"/>
</dbReference>
<comment type="caution">
    <text evidence="6">The sequence shown here is derived from an EMBL/GenBank/DDBJ whole genome shotgun (WGS) entry which is preliminary data.</text>
</comment>
<keyword evidence="1" id="KW-0560">Oxidoreductase</keyword>
<dbReference type="InterPro" id="IPR034660">
    <property type="entry name" value="DinB/YfiT-like"/>
</dbReference>
<dbReference type="Pfam" id="PF03781">
    <property type="entry name" value="FGE-sulfatase"/>
    <property type="match status" value="2"/>
</dbReference>
<proteinExistence type="predicted"/>
<evidence type="ECO:0000256" key="3">
    <source>
        <dbReference type="ARBA" id="ARBA00037882"/>
    </source>
</evidence>
<dbReference type="PANTHER" id="PTHR23150:SF36">
    <property type="entry name" value="HERCYNINE OXYGENASE"/>
    <property type="match status" value="1"/>
</dbReference>
<evidence type="ECO:0000256" key="2">
    <source>
        <dbReference type="ARBA" id="ARBA00023004"/>
    </source>
</evidence>
<dbReference type="SUPFAM" id="SSF109854">
    <property type="entry name" value="DinB/YfiT-like putative metalloenzymes"/>
    <property type="match status" value="1"/>
</dbReference>
<dbReference type="InterPro" id="IPR042095">
    <property type="entry name" value="SUMF_sf"/>
</dbReference>
<dbReference type="SUPFAM" id="SSF56436">
    <property type="entry name" value="C-type lectin-like"/>
    <property type="match status" value="1"/>
</dbReference>
<feature type="domain" description="DinB-like" evidence="5">
    <location>
        <begin position="26"/>
        <end position="157"/>
    </location>
</feature>
<evidence type="ECO:0000259" key="5">
    <source>
        <dbReference type="Pfam" id="PF12867"/>
    </source>
</evidence>
<dbReference type="NCBIfam" id="TIGR03440">
    <property type="entry name" value="egtB_TIGR03440"/>
    <property type="match status" value="1"/>
</dbReference>
<dbReference type="EMBL" id="QICH01000002">
    <property type="protein sequence ID" value="PXF62933.1"/>
    <property type="molecule type" value="Genomic_DNA"/>
</dbReference>
<dbReference type="RefSeq" id="WP_110200736.1">
    <property type="nucleotide sequence ID" value="NZ_QICH01000002.1"/>
</dbReference>
<dbReference type="PANTHER" id="PTHR23150">
    <property type="entry name" value="SULFATASE MODIFYING FACTOR 1, 2"/>
    <property type="match status" value="1"/>
</dbReference>
<dbReference type="OrthoDB" id="9768004at2"/>
<comment type="pathway">
    <text evidence="3">Amino-acid biosynthesis; ergothioneine biosynthesis.</text>
</comment>
<keyword evidence="2" id="KW-0408">Iron</keyword>
<evidence type="ECO:0000259" key="4">
    <source>
        <dbReference type="Pfam" id="PF03781"/>
    </source>
</evidence>
<feature type="domain" description="Sulfatase-modifying factor enzyme-like" evidence="4">
    <location>
        <begin position="349"/>
        <end position="439"/>
    </location>
</feature>
<dbReference type="InterPro" id="IPR005532">
    <property type="entry name" value="SUMF_dom"/>
</dbReference>
<dbReference type="Pfam" id="PF12867">
    <property type="entry name" value="DinB_2"/>
    <property type="match status" value="1"/>
</dbReference>
<protein>
    <submittedName>
        <fullName evidence="6">Ergothioneine biosynthesis protein EgtB</fullName>
    </submittedName>
</protein>
<evidence type="ECO:0000313" key="7">
    <source>
        <dbReference type="Proteomes" id="UP000247689"/>
    </source>
</evidence>
<sequence length="441" mass="50793">MLDKVDLSSLQDKVLNDDMRSLIERFKTVREVTEALCEPLEVEDLNLQAVAETSPAKWHLAHTSWFFETFILKSFEENFVPFNPQFEYLFNSYYNAIGEQFLRPNRHLLSRPTVSEIYDYRKNVTERIVTLIEKQSQLNKIAPLVTLGINHEQQHQELLLTDIKYNLYQNPLLPVYLPLSETLDGKQSVKSSPKNSINWVSFDESLVEIGKELGDGVNGEFGFDNESPKHQCFVAAFEISERLITNGEYLEFIEAGGYDEPKYWLSDGWAKKTDAAWQAPLYWYQKDGYWYQYSLTGNCKLDPNEPVSHISYYEADAFATWAGARLPTEQEWELVAKGQPVSGNLLASKNYRPTPTAEQKMVKQLYGDLWEWTSSSYSPYPGYSPLAGAVGEYNGKFMANQYVLRGGSCVTSDDHIRATYRNFFYPEARWQFSGLRLARSL</sequence>
<dbReference type="InterPro" id="IPR051043">
    <property type="entry name" value="Sulfatase_Mod_Factor_Kinase"/>
</dbReference>
<dbReference type="InterPro" id="IPR016187">
    <property type="entry name" value="CTDL_fold"/>
</dbReference>
<name>A0A318D290_9GAMM</name>
<reference evidence="6 7" key="1">
    <citation type="submission" date="2018-05" db="EMBL/GenBank/DDBJ databases">
        <title>Kangiella spongicola genome sequence.</title>
        <authorList>
            <person name="Maclea K.S."/>
            <person name="Goen A.E."/>
            <person name="Kelley C."/>
            <person name="Underriner A."/>
            <person name="Silverwood T."/>
            <person name="Trachtenberg A.M."/>
        </authorList>
    </citation>
    <scope>NUCLEOTIDE SEQUENCE [LARGE SCALE GENOMIC DNA]</scope>
    <source>
        <strain evidence="6 7">ATCC BAA-2076</strain>
    </source>
</reference>
<dbReference type="Gene3D" id="3.90.1580.10">
    <property type="entry name" value="paralog of FGE (formylglycine-generating enzyme)"/>
    <property type="match status" value="1"/>
</dbReference>
<dbReference type="InterPro" id="IPR024775">
    <property type="entry name" value="DinB-like"/>
</dbReference>